<gene>
    <name evidence="1" type="ORF">NDU88_006180</name>
</gene>
<evidence type="ECO:0008006" key="3">
    <source>
        <dbReference type="Google" id="ProtNLM"/>
    </source>
</evidence>
<evidence type="ECO:0000313" key="2">
    <source>
        <dbReference type="Proteomes" id="UP001066276"/>
    </source>
</evidence>
<name>A0AAV7SNU7_PLEWA</name>
<dbReference type="AlphaFoldDB" id="A0AAV7SNU7"/>
<evidence type="ECO:0000313" key="1">
    <source>
        <dbReference type="EMBL" id="KAJ1165763.1"/>
    </source>
</evidence>
<comment type="caution">
    <text evidence="1">The sequence shown here is derived from an EMBL/GenBank/DDBJ whole genome shotgun (WGS) entry which is preliminary data.</text>
</comment>
<sequence>MVPLANIVPSHGLNIVSYVDDTQLILSLTKDPATAKTNLHNRLHAIANWKEISRLKLNSDKTEIVIRGSNRSAWDDSWWPTTLGATPTPTTHACNLGFVLGSSLTMTQQVNAISSSCFNTLRMLRKTFRWIPIETRRTVTHTLIGSRLDYGNAL</sequence>
<dbReference type="EMBL" id="JANPWB010000008">
    <property type="protein sequence ID" value="KAJ1165763.1"/>
    <property type="molecule type" value="Genomic_DNA"/>
</dbReference>
<keyword evidence="2" id="KW-1185">Reference proteome</keyword>
<organism evidence="1 2">
    <name type="scientific">Pleurodeles waltl</name>
    <name type="common">Iberian ribbed newt</name>
    <dbReference type="NCBI Taxonomy" id="8319"/>
    <lineage>
        <taxon>Eukaryota</taxon>
        <taxon>Metazoa</taxon>
        <taxon>Chordata</taxon>
        <taxon>Craniata</taxon>
        <taxon>Vertebrata</taxon>
        <taxon>Euteleostomi</taxon>
        <taxon>Amphibia</taxon>
        <taxon>Batrachia</taxon>
        <taxon>Caudata</taxon>
        <taxon>Salamandroidea</taxon>
        <taxon>Salamandridae</taxon>
        <taxon>Pleurodelinae</taxon>
        <taxon>Pleurodeles</taxon>
    </lineage>
</organism>
<dbReference type="Proteomes" id="UP001066276">
    <property type="component" value="Chromosome 4_2"/>
</dbReference>
<dbReference type="PANTHER" id="PTHR33332">
    <property type="entry name" value="REVERSE TRANSCRIPTASE DOMAIN-CONTAINING PROTEIN"/>
    <property type="match status" value="1"/>
</dbReference>
<protein>
    <recommendedName>
        <fullName evidence="3">Reverse transcriptase domain-containing protein</fullName>
    </recommendedName>
</protein>
<reference evidence="1" key="1">
    <citation type="journal article" date="2022" name="bioRxiv">
        <title>Sequencing and chromosome-scale assembly of the giantPleurodeles waltlgenome.</title>
        <authorList>
            <person name="Brown T."/>
            <person name="Elewa A."/>
            <person name="Iarovenko S."/>
            <person name="Subramanian E."/>
            <person name="Araus A.J."/>
            <person name="Petzold A."/>
            <person name="Susuki M."/>
            <person name="Suzuki K.-i.T."/>
            <person name="Hayashi T."/>
            <person name="Toyoda A."/>
            <person name="Oliveira C."/>
            <person name="Osipova E."/>
            <person name="Leigh N.D."/>
            <person name="Simon A."/>
            <person name="Yun M.H."/>
        </authorList>
    </citation>
    <scope>NUCLEOTIDE SEQUENCE</scope>
    <source>
        <strain evidence="1">20211129_DDA</strain>
        <tissue evidence="1">Liver</tissue>
    </source>
</reference>
<accession>A0AAV7SNU7</accession>
<proteinExistence type="predicted"/>